<dbReference type="InterPro" id="IPR020904">
    <property type="entry name" value="Sc_DH/Rdtase_CS"/>
</dbReference>
<dbReference type="PRINTS" id="PR00081">
    <property type="entry name" value="GDHRDH"/>
</dbReference>
<organism evidence="4 5">
    <name type="scientific">Salipiger aestuarii</name>
    <dbReference type="NCBI Taxonomy" id="568098"/>
    <lineage>
        <taxon>Bacteria</taxon>
        <taxon>Pseudomonadati</taxon>
        <taxon>Pseudomonadota</taxon>
        <taxon>Alphaproteobacteria</taxon>
        <taxon>Rhodobacterales</taxon>
        <taxon>Roseobacteraceae</taxon>
        <taxon>Salipiger</taxon>
    </lineage>
</organism>
<keyword evidence="2" id="KW-0521">NADP</keyword>
<dbReference type="Gene3D" id="3.40.50.720">
    <property type="entry name" value="NAD(P)-binding Rossmann-like Domain"/>
    <property type="match status" value="1"/>
</dbReference>
<dbReference type="InterPro" id="IPR002347">
    <property type="entry name" value="SDR_fam"/>
</dbReference>
<keyword evidence="5" id="KW-1185">Reference proteome</keyword>
<dbReference type="Pfam" id="PF00106">
    <property type="entry name" value="adh_short"/>
    <property type="match status" value="1"/>
</dbReference>
<dbReference type="GO" id="GO:0016491">
    <property type="term" value="F:oxidoreductase activity"/>
    <property type="evidence" value="ECO:0007669"/>
    <property type="project" value="UniProtKB-KW"/>
</dbReference>
<evidence type="ECO:0000313" key="5">
    <source>
        <dbReference type="Proteomes" id="UP000249165"/>
    </source>
</evidence>
<evidence type="ECO:0000313" key="4">
    <source>
        <dbReference type="EMBL" id="RAK21986.1"/>
    </source>
</evidence>
<dbReference type="PANTHER" id="PTHR43391">
    <property type="entry name" value="RETINOL DEHYDROGENASE-RELATED"/>
    <property type="match status" value="1"/>
</dbReference>
<sequence length="255" mass="27040">MYISTGLPMSDGTPGERIWIVGASTGIGADLARAYARRGARLVLSARSEQPLIELAAEIGGAEVIAVDTADRASLDAASEQIAAGGPLDRAISLAALYDPGKVLDIDPDTAAHLVTVNLTGSFLFARAAAPLLRDGGQLVLTGSVAGYVGLPQGQMYSASKAGVINLCETLRNELAPRIRVRMISPGFVDTRLTEKNDFRMPGLMQPADAAARIVKGLDGTRFEVHFPRRLTLVLKLLRKLPYALSLPLLKRLAA</sequence>
<comment type="caution">
    <text evidence="4">The sequence shown here is derived from an EMBL/GenBank/DDBJ whole genome shotgun (WGS) entry which is preliminary data.</text>
</comment>
<evidence type="ECO:0000256" key="3">
    <source>
        <dbReference type="ARBA" id="ARBA00023002"/>
    </source>
</evidence>
<evidence type="ECO:0000256" key="1">
    <source>
        <dbReference type="ARBA" id="ARBA00006484"/>
    </source>
</evidence>
<gene>
    <name evidence="4" type="ORF">ATI53_1003142</name>
</gene>
<protein>
    <submittedName>
        <fullName evidence="4">Short-subunit dehydrogenase</fullName>
    </submittedName>
</protein>
<dbReference type="SUPFAM" id="SSF51735">
    <property type="entry name" value="NAD(P)-binding Rossmann-fold domains"/>
    <property type="match status" value="1"/>
</dbReference>
<dbReference type="PANTHER" id="PTHR43391:SF14">
    <property type="entry name" value="DEHYDROGENASE_REDUCTASE SDR FAMILY PROTEIN 7-LIKE"/>
    <property type="match status" value="1"/>
</dbReference>
<comment type="similarity">
    <text evidence="1">Belongs to the short-chain dehydrogenases/reductases (SDR) family.</text>
</comment>
<reference evidence="4 5" key="1">
    <citation type="submission" date="2018-06" db="EMBL/GenBank/DDBJ databases">
        <title>Genomic Encyclopedia of Archaeal and Bacterial Type Strains, Phase II (KMG-II): from individual species to whole genera.</title>
        <authorList>
            <person name="Goeker M."/>
        </authorList>
    </citation>
    <scope>NUCLEOTIDE SEQUENCE [LARGE SCALE GENOMIC DNA]</scope>
    <source>
        <strain evidence="4 5">DSM 22011</strain>
    </source>
</reference>
<accession>A0A327YNW6</accession>
<dbReference type="InterPro" id="IPR036291">
    <property type="entry name" value="NAD(P)-bd_dom_sf"/>
</dbReference>
<dbReference type="EMBL" id="QLMG01000003">
    <property type="protein sequence ID" value="RAK21986.1"/>
    <property type="molecule type" value="Genomic_DNA"/>
</dbReference>
<dbReference type="AlphaFoldDB" id="A0A327YNW6"/>
<evidence type="ECO:0000256" key="2">
    <source>
        <dbReference type="ARBA" id="ARBA00022857"/>
    </source>
</evidence>
<dbReference type="PROSITE" id="PS00061">
    <property type="entry name" value="ADH_SHORT"/>
    <property type="match status" value="1"/>
</dbReference>
<name>A0A327YNW6_9RHOB</name>
<proteinExistence type="inferred from homology"/>
<dbReference type="Proteomes" id="UP000249165">
    <property type="component" value="Unassembled WGS sequence"/>
</dbReference>
<keyword evidence="3" id="KW-0560">Oxidoreductase</keyword>